<gene>
    <name evidence="2" type="ORF">AS030_22350</name>
</gene>
<dbReference type="PANTHER" id="PTHR30437:SF4">
    <property type="entry name" value="TRANSCRIPTION ELONGATION FACTOR GREA"/>
    <property type="match status" value="1"/>
</dbReference>
<dbReference type="GO" id="GO:0070063">
    <property type="term" value="F:RNA polymerase binding"/>
    <property type="evidence" value="ECO:0007669"/>
    <property type="project" value="InterPro"/>
</dbReference>
<dbReference type="PIRSF" id="PIRSF006092">
    <property type="entry name" value="GreA_GreB"/>
    <property type="match status" value="1"/>
</dbReference>
<dbReference type="Pfam" id="PF01272">
    <property type="entry name" value="GreA_GreB"/>
    <property type="match status" value="1"/>
</dbReference>
<comment type="caution">
    <text evidence="2">The sequence shown here is derived from an EMBL/GenBank/DDBJ whole genome shotgun (WGS) entry which is preliminary data.</text>
</comment>
<proteinExistence type="predicted"/>
<dbReference type="Gene3D" id="3.10.50.30">
    <property type="entry name" value="Transcription elongation factor, GreA/GreB, C-terminal domain"/>
    <property type="match status" value="1"/>
</dbReference>
<dbReference type="RefSeq" id="WP_061975902.1">
    <property type="nucleotide sequence ID" value="NZ_CP126109.1"/>
</dbReference>
<evidence type="ECO:0000313" key="3">
    <source>
        <dbReference type="Proteomes" id="UP000054099"/>
    </source>
</evidence>
<dbReference type="GO" id="GO:0032784">
    <property type="term" value="P:regulation of DNA-templated transcription elongation"/>
    <property type="evidence" value="ECO:0007669"/>
    <property type="project" value="InterPro"/>
</dbReference>
<keyword evidence="3" id="KW-1185">Reference proteome</keyword>
<dbReference type="Proteomes" id="UP000054099">
    <property type="component" value="Unassembled WGS sequence"/>
</dbReference>
<sequence length="140" mass="15884">MTQETVLLTNEGTRRLKHELKSLIDEKEACTVEEKGQFLDKRIKQLEHVLLHARILSNQKEPGHTAEVGSTITLLELEFQDEMTYTIVHPFEADPREFKIASDSPVAKAVLGKPLNSKIYISLPGGQISYEIINIQNCKR</sequence>
<feature type="domain" description="Transcription elongation factor GreA/GreB C-terminal" evidence="1">
    <location>
        <begin position="65"/>
        <end position="136"/>
    </location>
</feature>
<dbReference type="SUPFAM" id="SSF54534">
    <property type="entry name" value="FKBP-like"/>
    <property type="match status" value="1"/>
</dbReference>
<evidence type="ECO:0000259" key="1">
    <source>
        <dbReference type="Pfam" id="PF01272"/>
    </source>
</evidence>
<reference evidence="2 3" key="1">
    <citation type="journal article" date="2014" name="Antonie Van Leeuwenhoek">
        <title>Fictibacillus enclensis sp. nov., isolated from marine sediment.</title>
        <authorList>
            <person name="Dastager S.G."/>
            <person name="Mawlankar R."/>
            <person name="Srinivasan K."/>
            <person name="Tang S.K."/>
            <person name="Lee J.C."/>
            <person name="Ramana V.V."/>
            <person name="Shouche Y.S."/>
        </authorList>
    </citation>
    <scope>NUCLEOTIDE SEQUENCE [LARGE SCALE GENOMIC DNA]</scope>
    <source>
        <strain evidence="2 3">NIO-1003</strain>
    </source>
</reference>
<dbReference type="InterPro" id="IPR023459">
    <property type="entry name" value="Tscrpt_elong_fac_GreA/B_fam"/>
</dbReference>
<dbReference type="GO" id="GO:0006354">
    <property type="term" value="P:DNA-templated transcription elongation"/>
    <property type="evidence" value="ECO:0007669"/>
    <property type="project" value="TreeGrafter"/>
</dbReference>
<dbReference type="EMBL" id="LNQN01000011">
    <property type="protein sequence ID" value="KSU76512.1"/>
    <property type="molecule type" value="Genomic_DNA"/>
</dbReference>
<organism evidence="2 3">
    <name type="scientific">Fictibacillus enclensis</name>
    <dbReference type="NCBI Taxonomy" id="1017270"/>
    <lineage>
        <taxon>Bacteria</taxon>
        <taxon>Bacillati</taxon>
        <taxon>Bacillota</taxon>
        <taxon>Bacilli</taxon>
        <taxon>Bacillales</taxon>
        <taxon>Fictibacillaceae</taxon>
        <taxon>Fictibacillus</taxon>
    </lineage>
</organism>
<dbReference type="PANTHER" id="PTHR30437">
    <property type="entry name" value="TRANSCRIPTION ELONGATION FACTOR GREA"/>
    <property type="match status" value="1"/>
</dbReference>
<dbReference type="GO" id="GO:0003677">
    <property type="term" value="F:DNA binding"/>
    <property type="evidence" value="ECO:0007669"/>
    <property type="project" value="InterPro"/>
</dbReference>
<protein>
    <recommendedName>
        <fullName evidence="1">Transcription elongation factor GreA/GreB C-terminal domain-containing protein</fullName>
    </recommendedName>
</protein>
<name>A0A0V8IPR2_9BACL</name>
<dbReference type="InterPro" id="IPR036953">
    <property type="entry name" value="GreA/GreB_C_sf"/>
</dbReference>
<dbReference type="AlphaFoldDB" id="A0A0V8IPR2"/>
<accession>A0A0V8IPR2</accession>
<dbReference type="InterPro" id="IPR001437">
    <property type="entry name" value="Tscrpt_elong_fac_GreA/B_C"/>
</dbReference>
<evidence type="ECO:0000313" key="2">
    <source>
        <dbReference type="EMBL" id="KSU76512.1"/>
    </source>
</evidence>